<dbReference type="Proteomes" id="UP000807342">
    <property type="component" value="Unassembled WGS sequence"/>
</dbReference>
<reference evidence="1" key="1">
    <citation type="submission" date="2020-11" db="EMBL/GenBank/DDBJ databases">
        <authorList>
            <consortium name="DOE Joint Genome Institute"/>
            <person name="Ahrendt S."/>
            <person name="Riley R."/>
            <person name="Andreopoulos W."/>
            <person name="Labutti K."/>
            <person name="Pangilinan J."/>
            <person name="Ruiz-Duenas F.J."/>
            <person name="Barrasa J.M."/>
            <person name="Sanchez-Garcia M."/>
            <person name="Camarero S."/>
            <person name="Miyauchi S."/>
            <person name="Serrano A."/>
            <person name="Linde D."/>
            <person name="Babiker R."/>
            <person name="Drula E."/>
            <person name="Ayuso-Fernandez I."/>
            <person name="Pacheco R."/>
            <person name="Padilla G."/>
            <person name="Ferreira P."/>
            <person name="Barriuso J."/>
            <person name="Kellner H."/>
            <person name="Castanera R."/>
            <person name="Alfaro M."/>
            <person name="Ramirez L."/>
            <person name="Pisabarro A.G."/>
            <person name="Kuo A."/>
            <person name="Tritt A."/>
            <person name="Lipzen A."/>
            <person name="He G."/>
            <person name="Yan M."/>
            <person name="Ng V."/>
            <person name="Cullen D."/>
            <person name="Martin F."/>
            <person name="Rosso M.-N."/>
            <person name="Henrissat B."/>
            <person name="Hibbett D."/>
            <person name="Martinez A.T."/>
            <person name="Grigoriev I.V."/>
        </authorList>
    </citation>
    <scope>NUCLEOTIDE SEQUENCE</scope>
    <source>
        <strain evidence="1">MF-IS2</strain>
    </source>
</reference>
<protein>
    <submittedName>
        <fullName evidence="1">Uncharacterized protein</fullName>
    </submittedName>
</protein>
<dbReference type="AlphaFoldDB" id="A0A9P6BWA6"/>
<evidence type="ECO:0000313" key="2">
    <source>
        <dbReference type="Proteomes" id="UP000807342"/>
    </source>
</evidence>
<gene>
    <name evidence="1" type="ORF">P691DRAFT_782579</name>
</gene>
<accession>A0A9P6BWA6</accession>
<evidence type="ECO:0000313" key="1">
    <source>
        <dbReference type="EMBL" id="KAF9440348.1"/>
    </source>
</evidence>
<comment type="caution">
    <text evidence="1">The sequence shown here is derived from an EMBL/GenBank/DDBJ whole genome shotgun (WGS) entry which is preliminary data.</text>
</comment>
<dbReference type="EMBL" id="MU152606">
    <property type="protein sequence ID" value="KAF9440348.1"/>
    <property type="molecule type" value="Genomic_DNA"/>
</dbReference>
<proteinExistence type="predicted"/>
<name>A0A9P6BWA6_9AGAR</name>
<organism evidence="1 2">
    <name type="scientific">Macrolepiota fuliginosa MF-IS2</name>
    <dbReference type="NCBI Taxonomy" id="1400762"/>
    <lineage>
        <taxon>Eukaryota</taxon>
        <taxon>Fungi</taxon>
        <taxon>Dikarya</taxon>
        <taxon>Basidiomycota</taxon>
        <taxon>Agaricomycotina</taxon>
        <taxon>Agaricomycetes</taxon>
        <taxon>Agaricomycetidae</taxon>
        <taxon>Agaricales</taxon>
        <taxon>Agaricineae</taxon>
        <taxon>Agaricaceae</taxon>
        <taxon>Macrolepiota</taxon>
    </lineage>
</organism>
<dbReference type="OrthoDB" id="2799149at2759"/>
<keyword evidence="2" id="KW-1185">Reference proteome</keyword>
<sequence>MSITNGPPEQTAEVQIHRVALQKNKEKIIHPQVPMNDKQCLASFVNVNGIDTWTLWDSGSTMSGVTPTFAQIANVKVSTPFMHKHKVHLDFEQLTVVIDRETVTAKDIVGDSDPRIHWHRTMGKHQEH</sequence>